<evidence type="ECO:0000256" key="5">
    <source>
        <dbReference type="ARBA" id="ARBA00023136"/>
    </source>
</evidence>
<evidence type="ECO:0000313" key="8">
    <source>
        <dbReference type="Proteomes" id="UP000279275"/>
    </source>
</evidence>
<reference evidence="7 8" key="1">
    <citation type="submission" date="2018-10" db="EMBL/GenBank/DDBJ databases">
        <title>Isolation from cow dung.</title>
        <authorList>
            <person name="Ling L."/>
        </authorList>
    </citation>
    <scope>NUCLEOTIDE SEQUENCE [LARGE SCALE GENOMIC DNA]</scope>
    <source>
        <strain evidence="7 8">NEAU-LL90</strain>
    </source>
</reference>
<keyword evidence="4 6" id="KW-1133">Transmembrane helix</keyword>
<dbReference type="Proteomes" id="UP000279275">
    <property type="component" value="Unassembled WGS sequence"/>
</dbReference>
<feature type="transmembrane region" description="Helical" evidence="6">
    <location>
        <begin position="247"/>
        <end position="265"/>
    </location>
</feature>
<dbReference type="GO" id="GO:0015297">
    <property type="term" value="F:antiporter activity"/>
    <property type="evidence" value="ECO:0007669"/>
    <property type="project" value="InterPro"/>
</dbReference>
<feature type="transmembrane region" description="Helical" evidence="6">
    <location>
        <begin position="320"/>
        <end position="346"/>
    </location>
</feature>
<feature type="transmembrane region" description="Helical" evidence="6">
    <location>
        <begin position="21"/>
        <end position="42"/>
    </location>
</feature>
<feature type="transmembrane region" description="Helical" evidence="6">
    <location>
        <begin position="141"/>
        <end position="162"/>
    </location>
</feature>
<dbReference type="GO" id="GO:0005886">
    <property type="term" value="C:plasma membrane"/>
    <property type="evidence" value="ECO:0007669"/>
    <property type="project" value="TreeGrafter"/>
</dbReference>
<evidence type="ECO:0000256" key="3">
    <source>
        <dbReference type="ARBA" id="ARBA00022692"/>
    </source>
</evidence>
<feature type="transmembrane region" description="Helical" evidence="6">
    <location>
        <begin position="103"/>
        <end position="129"/>
    </location>
</feature>
<keyword evidence="8" id="KW-1185">Reference proteome</keyword>
<keyword evidence="3 6" id="KW-0812">Transmembrane</keyword>
<feature type="transmembrane region" description="Helical" evidence="6">
    <location>
        <begin position="54"/>
        <end position="77"/>
    </location>
</feature>
<evidence type="ECO:0000256" key="1">
    <source>
        <dbReference type="ARBA" id="ARBA00004141"/>
    </source>
</evidence>
<dbReference type="AlphaFoldDB" id="A0A3M2KS91"/>
<dbReference type="NCBIfam" id="TIGR00797">
    <property type="entry name" value="matE"/>
    <property type="match status" value="1"/>
</dbReference>
<dbReference type="GO" id="GO:0042910">
    <property type="term" value="F:xenobiotic transmembrane transporter activity"/>
    <property type="evidence" value="ECO:0007669"/>
    <property type="project" value="InterPro"/>
</dbReference>
<organism evidence="7 8">
    <name type="scientific">Nocardia stercoris</name>
    <dbReference type="NCBI Taxonomy" id="2483361"/>
    <lineage>
        <taxon>Bacteria</taxon>
        <taxon>Bacillati</taxon>
        <taxon>Actinomycetota</taxon>
        <taxon>Actinomycetes</taxon>
        <taxon>Mycobacteriales</taxon>
        <taxon>Nocardiaceae</taxon>
        <taxon>Nocardia</taxon>
    </lineage>
</organism>
<comment type="caution">
    <text evidence="7">The sequence shown here is derived from an EMBL/GenBank/DDBJ whole genome shotgun (WGS) entry which is preliminary data.</text>
</comment>
<dbReference type="EMBL" id="RFFH01000028">
    <property type="protein sequence ID" value="RMI27941.1"/>
    <property type="molecule type" value="Genomic_DNA"/>
</dbReference>
<dbReference type="CDD" id="cd13136">
    <property type="entry name" value="MATE_DinF_like"/>
    <property type="match status" value="1"/>
</dbReference>
<gene>
    <name evidence="7" type="ORF">EBN03_32235</name>
</gene>
<feature type="transmembrane region" description="Helical" evidence="6">
    <location>
        <begin position="174"/>
        <end position="194"/>
    </location>
</feature>
<evidence type="ECO:0000313" key="7">
    <source>
        <dbReference type="EMBL" id="RMI27941.1"/>
    </source>
</evidence>
<proteinExistence type="inferred from homology"/>
<dbReference type="InterPro" id="IPR044644">
    <property type="entry name" value="DinF-like"/>
</dbReference>
<dbReference type="InterPro" id="IPR002528">
    <property type="entry name" value="MATE_fam"/>
</dbReference>
<name>A0A3M2KS91_9NOCA</name>
<feature type="transmembrane region" description="Helical" evidence="6">
    <location>
        <begin position="417"/>
        <end position="435"/>
    </location>
</feature>
<dbReference type="OrthoDB" id="5242355at2"/>
<comment type="subcellular location">
    <subcellularLocation>
        <location evidence="1">Membrane</location>
        <topology evidence="1">Multi-pass membrane protein</topology>
    </subcellularLocation>
</comment>
<protein>
    <submittedName>
        <fullName evidence="7">MATE family efflux transporter</fullName>
    </submittedName>
</protein>
<dbReference type="Pfam" id="PF01554">
    <property type="entry name" value="MatE"/>
    <property type="match status" value="2"/>
</dbReference>
<sequence length="449" mass="46261">MDSPSGLGRAPASEVDAGAGRILGIAIPTLGVLIAEPLYLLYDLAVVGRLGALPLAGLAIGVLILGVVSTQLTFMTYGTTARAARKHGAGDDRGAVQEGVQASWIAIGAGLAIVAVVQVGAGWICAVVAGEPDSAEAAARWLRIAVWGVPLILLTMAGNGWLRGVQRTRLPLAFVLAGEVVSAVLCPVLVHGWLGAPQLGLAGSAVANVAGQAVTGALFLSVLLRQQVSFAPHFGVMAAQLLLGRDLVLRSLSFQICFISAGAVASRFGPDSVGAHQLVYQIWNFLAMFLDSLAIAAQTLTGAALGADDAEGAKRLAGRLTLWSTALATVLALGFAAGHAVIPTWFVTDPGVLDRVHAIWWIFVCLIPIGGVVFALDGVLLGAGDAAYLRNITLAGGLLGYLPMIWLSLAFGWGVVGIWSGLATFIVARCIAVLARAYSGRWARTGADV</sequence>
<evidence type="ECO:0000256" key="6">
    <source>
        <dbReference type="SAM" id="Phobius"/>
    </source>
</evidence>
<dbReference type="PANTHER" id="PTHR42893:SF46">
    <property type="entry name" value="PROTEIN DETOXIFICATION 44, CHLOROPLASTIC"/>
    <property type="match status" value="1"/>
</dbReference>
<evidence type="ECO:0000256" key="4">
    <source>
        <dbReference type="ARBA" id="ARBA00022989"/>
    </source>
</evidence>
<accession>A0A3M2KS91</accession>
<feature type="transmembrane region" description="Helical" evidence="6">
    <location>
        <begin position="285"/>
        <end position="308"/>
    </location>
</feature>
<feature type="transmembrane region" description="Helical" evidence="6">
    <location>
        <begin position="200"/>
        <end position="224"/>
    </location>
</feature>
<feature type="transmembrane region" description="Helical" evidence="6">
    <location>
        <begin position="392"/>
        <end position="411"/>
    </location>
</feature>
<keyword evidence="5 6" id="KW-0472">Membrane</keyword>
<evidence type="ECO:0000256" key="2">
    <source>
        <dbReference type="ARBA" id="ARBA00010199"/>
    </source>
</evidence>
<feature type="transmembrane region" description="Helical" evidence="6">
    <location>
        <begin position="358"/>
        <end position="380"/>
    </location>
</feature>
<dbReference type="PANTHER" id="PTHR42893">
    <property type="entry name" value="PROTEIN DETOXIFICATION 44, CHLOROPLASTIC-RELATED"/>
    <property type="match status" value="1"/>
</dbReference>
<comment type="similarity">
    <text evidence="2">Belongs to the multi antimicrobial extrusion (MATE) (TC 2.A.66.1) family.</text>
</comment>